<evidence type="ECO:0000313" key="2">
    <source>
        <dbReference type="Proteomes" id="UP001732700"/>
    </source>
</evidence>
<sequence length="193" mass="22089">MLEKWLVGRLWCWQQPELGLRFLNNQPKFGDSVELVLDGGFPRAGRQLVQSNIQARTTRPNVSATTRWKISTVPTTSIRPSSSSRVQGRDMRVSTKKKMTIWECMELLNEVVDDSDPDLDLPQIQRLLQTAEAIHKDHPNDDWLHLTRLIHDLGKMLLHPNFGELPQWAVVGDTFPVGCALDEDIVHYKVCHC</sequence>
<reference evidence="1" key="1">
    <citation type="submission" date="2021-05" db="EMBL/GenBank/DDBJ databases">
        <authorList>
            <person name="Scholz U."/>
            <person name="Mascher M."/>
            <person name="Fiebig A."/>
        </authorList>
    </citation>
    <scope>NUCLEOTIDE SEQUENCE [LARGE SCALE GENOMIC DNA]</scope>
</reference>
<organism evidence="1 2">
    <name type="scientific">Avena sativa</name>
    <name type="common">Oat</name>
    <dbReference type="NCBI Taxonomy" id="4498"/>
    <lineage>
        <taxon>Eukaryota</taxon>
        <taxon>Viridiplantae</taxon>
        <taxon>Streptophyta</taxon>
        <taxon>Embryophyta</taxon>
        <taxon>Tracheophyta</taxon>
        <taxon>Spermatophyta</taxon>
        <taxon>Magnoliopsida</taxon>
        <taxon>Liliopsida</taxon>
        <taxon>Poales</taxon>
        <taxon>Poaceae</taxon>
        <taxon>BOP clade</taxon>
        <taxon>Pooideae</taxon>
        <taxon>Poodae</taxon>
        <taxon>Poeae</taxon>
        <taxon>Poeae Chloroplast Group 1 (Aveneae type)</taxon>
        <taxon>Aveninae</taxon>
        <taxon>Avena</taxon>
    </lineage>
</organism>
<accession>A0ACD5WGY0</accession>
<evidence type="ECO:0000313" key="1">
    <source>
        <dbReference type="EnsemblPlants" id="AVESA.00010b.r2.4AG0616950.1.CDS"/>
    </source>
</evidence>
<dbReference type="Proteomes" id="UP001732700">
    <property type="component" value="Chromosome 4A"/>
</dbReference>
<proteinExistence type="predicted"/>
<keyword evidence="2" id="KW-1185">Reference proteome</keyword>
<protein>
    <submittedName>
        <fullName evidence="1">Uncharacterized protein</fullName>
    </submittedName>
</protein>
<dbReference type="EnsemblPlants" id="AVESA.00010b.r2.4AG0616950.1">
    <property type="protein sequence ID" value="AVESA.00010b.r2.4AG0616950.1.CDS"/>
    <property type="gene ID" value="AVESA.00010b.r2.4AG0616950"/>
</dbReference>
<name>A0ACD5WGY0_AVESA</name>
<reference evidence="1" key="2">
    <citation type="submission" date="2025-09" db="UniProtKB">
        <authorList>
            <consortium name="EnsemblPlants"/>
        </authorList>
    </citation>
    <scope>IDENTIFICATION</scope>
</reference>